<dbReference type="AlphaFoldDB" id="A0A2N3NFS8"/>
<evidence type="ECO:0000259" key="3">
    <source>
        <dbReference type="PROSITE" id="PS50213"/>
    </source>
</evidence>
<dbReference type="Proteomes" id="UP000233524">
    <property type="component" value="Unassembled WGS sequence"/>
</dbReference>
<feature type="signal peptide" evidence="2">
    <location>
        <begin position="1"/>
        <end position="15"/>
    </location>
</feature>
<dbReference type="PROSITE" id="PS50213">
    <property type="entry name" value="FAS1"/>
    <property type="match status" value="2"/>
</dbReference>
<comment type="caution">
    <text evidence="4">The sequence shown here is derived from an EMBL/GenBank/DDBJ whole genome shotgun (WGS) entry which is preliminary data.</text>
</comment>
<dbReference type="OrthoDB" id="7700931at2759"/>
<dbReference type="VEuPathDB" id="FungiDB:jhhlp_003022"/>
<dbReference type="PANTHER" id="PTHR10900">
    <property type="entry name" value="PERIOSTIN-RELATED"/>
    <property type="match status" value="1"/>
</dbReference>
<name>A0A2N3NFS8_9PEZI</name>
<dbReference type="InParanoid" id="A0A2N3NFS8"/>
<evidence type="ECO:0000256" key="1">
    <source>
        <dbReference type="SAM" id="MobiDB-lite"/>
    </source>
</evidence>
<organism evidence="4 5">
    <name type="scientific">Lomentospora prolificans</name>
    <dbReference type="NCBI Taxonomy" id="41688"/>
    <lineage>
        <taxon>Eukaryota</taxon>
        <taxon>Fungi</taxon>
        <taxon>Dikarya</taxon>
        <taxon>Ascomycota</taxon>
        <taxon>Pezizomycotina</taxon>
        <taxon>Sordariomycetes</taxon>
        <taxon>Hypocreomycetidae</taxon>
        <taxon>Microascales</taxon>
        <taxon>Microascaceae</taxon>
        <taxon>Lomentospora</taxon>
    </lineage>
</organism>
<dbReference type="SMART" id="SM00554">
    <property type="entry name" value="FAS1"/>
    <property type="match status" value="2"/>
</dbReference>
<dbReference type="InterPro" id="IPR036378">
    <property type="entry name" value="FAS1_dom_sf"/>
</dbReference>
<dbReference type="STRING" id="41688.A0A2N3NFS8"/>
<protein>
    <recommendedName>
        <fullName evidence="3">FAS1 domain-containing protein</fullName>
    </recommendedName>
</protein>
<dbReference type="SUPFAM" id="SSF82153">
    <property type="entry name" value="FAS1 domain"/>
    <property type="match status" value="2"/>
</dbReference>
<evidence type="ECO:0000313" key="4">
    <source>
        <dbReference type="EMBL" id="PKS11261.1"/>
    </source>
</evidence>
<feature type="domain" description="FAS1" evidence="3">
    <location>
        <begin position="209"/>
        <end position="365"/>
    </location>
</feature>
<dbReference type="InterPro" id="IPR050904">
    <property type="entry name" value="Adhesion/Biosynth-related"/>
</dbReference>
<proteinExistence type="predicted"/>
<gene>
    <name evidence="4" type="ORF">jhhlp_003022</name>
</gene>
<feature type="chain" id="PRO_5014658760" description="FAS1 domain-containing protein" evidence="2">
    <location>
        <begin position="16"/>
        <end position="412"/>
    </location>
</feature>
<reference evidence="4 5" key="1">
    <citation type="journal article" date="2017" name="G3 (Bethesda)">
        <title>First Draft Genome Sequence of the Pathogenic Fungus Lomentospora prolificans (Formerly Scedosporium prolificans).</title>
        <authorList>
            <person name="Luo R."/>
            <person name="Zimin A."/>
            <person name="Workman R."/>
            <person name="Fan Y."/>
            <person name="Pertea G."/>
            <person name="Grossman N."/>
            <person name="Wear M.P."/>
            <person name="Jia B."/>
            <person name="Miller H."/>
            <person name="Casadevall A."/>
            <person name="Timp W."/>
            <person name="Zhang S.X."/>
            <person name="Salzberg S.L."/>
        </authorList>
    </citation>
    <scope>NUCLEOTIDE SEQUENCE [LARGE SCALE GENOMIC DNA]</scope>
    <source>
        <strain evidence="4 5">JHH-5317</strain>
    </source>
</reference>
<sequence length="412" mass="45923">MKSMIVLPLLTAVSAFRIPKTSLWDRGSDVGPFTIADVLKDQLVYIADEEAVDVDPLGDHDHEEPTLSIYELISKSEHTTKFAGLVDEHEEIVQLLNNTDAKYTLFVPGNRAFEHLPGDKKPDADFLKALIKYHVADGEFSARELVHTNTVPTIVNEKLLGGEPQRLRASFGFGGLNINFYAKVVKPNIAQRATNGVIHALNHILVPPAMVGRELTFFPSHFSTLLYAYEKTNFVEFIHNVKLNGSTIFVPDNHAFERLGAKANGFLFNTEKGRCILKALLKYQIVANVTLYSDAVYGDVDKTISARGIHRDHYDLVTLLNGKHLSVDVTRFGGFTSLTVNGKVPVVARDAVAKNGVIQVVGKVPLPPHKHHDHHGHHGDHDHEEGEIEIEDLVERLQDYIDEDDEEWVGEL</sequence>
<evidence type="ECO:0000256" key="2">
    <source>
        <dbReference type="SAM" id="SignalP"/>
    </source>
</evidence>
<evidence type="ECO:0000313" key="5">
    <source>
        <dbReference type="Proteomes" id="UP000233524"/>
    </source>
</evidence>
<feature type="compositionally biased region" description="Basic residues" evidence="1">
    <location>
        <begin position="368"/>
        <end position="378"/>
    </location>
</feature>
<keyword evidence="5" id="KW-1185">Reference proteome</keyword>
<feature type="region of interest" description="Disordered" evidence="1">
    <location>
        <begin position="364"/>
        <end position="385"/>
    </location>
</feature>
<dbReference type="PANTHER" id="PTHR10900:SF125">
    <property type="entry name" value="FAS1 DOMAIN-CONTAINING PROTEIN YLR001C"/>
    <property type="match status" value="1"/>
</dbReference>
<dbReference type="InterPro" id="IPR000782">
    <property type="entry name" value="FAS1_domain"/>
</dbReference>
<accession>A0A2N3NFS8</accession>
<dbReference type="EMBL" id="NLAX01000008">
    <property type="protein sequence ID" value="PKS11261.1"/>
    <property type="molecule type" value="Genomic_DNA"/>
</dbReference>
<dbReference type="Pfam" id="PF02469">
    <property type="entry name" value="Fasciclin"/>
    <property type="match status" value="2"/>
</dbReference>
<keyword evidence="2" id="KW-0732">Signal</keyword>
<feature type="domain" description="FAS1" evidence="3">
    <location>
        <begin position="66"/>
        <end position="205"/>
    </location>
</feature>
<dbReference type="Gene3D" id="2.30.180.10">
    <property type="entry name" value="FAS1 domain"/>
    <property type="match status" value="2"/>
</dbReference>